<accession>A0A1W6V6D7</accession>
<evidence type="ECO:0008006" key="2">
    <source>
        <dbReference type="Google" id="ProtNLM"/>
    </source>
</evidence>
<sequence>MNEVLGLMATSGFLGMLVGGLLTHRFSLARDRRKERIEALTPFWSHLLRFERSESVSYLHLEPYVAHAEHYLPRRTIKSLERHVAEYNSLHNEAPQSEVRNIRLPYDDKRKAAIRAVLKRMIKTLKPYMK</sequence>
<protein>
    <recommendedName>
        <fullName evidence="2">DUF2489 domain-containing protein</fullName>
    </recommendedName>
</protein>
<evidence type="ECO:0000313" key="1">
    <source>
        <dbReference type="EMBL" id="ARP20723.1"/>
    </source>
</evidence>
<organism evidence="1">
    <name type="scientific">Vibrio alginolyticus</name>
    <dbReference type="NCBI Taxonomy" id="663"/>
    <lineage>
        <taxon>Bacteria</taxon>
        <taxon>Pseudomonadati</taxon>
        <taxon>Pseudomonadota</taxon>
        <taxon>Gammaproteobacteria</taxon>
        <taxon>Vibrionales</taxon>
        <taxon>Vibrionaceae</taxon>
        <taxon>Vibrio</taxon>
    </lineage>
</organism>
<dbReference type="RefSeq" id="WP_062866745.1">
    <property type="nucleotide sequence ID" value="NZ_CP017890.1"/>
</dbReference>
<gene>
    <name evidence="1" type="ORF">K05K4_39990</name>
</gene>
<dbReference type="AlphaFoldDB" id="A0A1W6V6D7"/>
<reference evidence="1" key="1">
    <citation type="submission" date="2016-10" db="EMBL/GenBank/DDBJ databases">
        <title>The High Quality Genome of Vibrio alginolyticus K01M1.</title>
        <authorList>
            <person name="Wendling C."/>
            <person name="Chibani C.M."/>
            <person name="Hertel R."/>
            <person name="Sproer C."/>
            <person name="Bunk B."/>
            <person name="Overmann J."/>
            <person name="Roth O."/>
            <person name="Liesegang H."/>
        </authorList>
    </citation>
    <scope>NUCLEOTIDE SEQUENCE</scope>
    <source>
        <strain evidence="1">K05K4</strain>
    </source>
</reference>
<dbReference type="EMBL" id="CP017903">
    <property type="protein sequence ID" value="ARP20723.1"/>
    <property type="molecule type" value="Genomic_DNA"/>
</dbReference>
<proteinExistence type="predicted"/>
<name>A0A1W6V6D7_VIBAL</name>